<organism evidence="1">
    <name type="scientific">Vibrio parahaemolyticus</name>
    <dbReference type="NCBI Taxonomy" id="670"/>
    <lineage>
        <taxon>Bacteria</taxon>
        <taxon>Pseudomonadati</taxon>
        <taxon>Pseudomonadota</taxon>
        <taxon>Gammaproteobacteria</taxon>
        <taxon>Vibrionales</taxon>
        <taxon>Vibrionaceae</taxon>
        <taxon>Vibrio</taxon>
    </lineage>
</organism>
<reference evidence="1" key="1">
    <citation type="journal article" date="2018" name="Genome Biol.">
        <title>SKESA: strategic k-mer extension for scrupulous assemblies.</title>
        <authorList>
            <person name="Souvorov A."/>
            <person name="Agarwala R."/>
            <person name="Lipman D.J."/>
        </authorList>
    </citation>
    <scope>NUCLEOTIDE SEQUENCE</scope>
    <source>
        <strain evidence="1">1930</strain>
    </source>
</reference>
<dbReference type="Proteomes" id="UP000464718">
    <property type="component" value="Chromosome ii"/>
</dbReference>
<reference evidence="3 4" key="3">
    <citation type="submission" date="2019-08" db="EMBL/GenBank/DDBJ databases">
        <title>Emerging of two pre-pandemic pathogenic O4:KUT lineages of Vibrio parahaemolyticus in coastal eastern China.</title>
        <authorList>
            <person name="Yu H."/>
        </authorList>
    </citation>
    <scope>NUCLEOTIDE SEQUENCE [LARGE SCALE GENOMIC DNA]</scope>
    <source>
        <strain evidence="3 4">HZ17-383</strain>
    </source>
</reference>
<dbReference type="Proteomes" id="UP000321504">
    <property type="component" value="Unassembled WGS sequence"/>
</dbReference>
<dbReference type="AlphaFoldDB" id="A0A2R9VTC5"/>
<evidence type="ECO:0000313" key="5">
    <source>
        <dbReference type="Proteomes" id="UP000464718"/>
    </source>
</evidence>
<reference evidence="2 5" key="2">
    <citation type="submission" date="2018-12" db="EMBL/GenBank/DDBJ databases">
        <title>Genomic insights into the evolutionary origins and pathogenicity of five Vibrio parahaemolyticus strains isolated from the shrimp with acute hepatopancreatic necrosis disease (AHPND).</title>
        <authorList>
            <person name="Yang Q."/>
            <person name="Dong X."/>
            <person name="Xie G."/>
            <person name="Fu S."/>
            <person name="Zou P."/>
            <person name="Sun J."/>
            <person name="Wang Y."/>
            <person name="Huang J."/>
        </authorList>
    </citation>
    <scope>NUCLEOTIDE SEQUENCE [LARGE SCALE GENOMIC DNA]</scope>
    <source>
        <strain evidence="2 5">20160303005-1</strain>
    </source>
</reference>
<reference evidence="1" key="4">
    <citation type="submission" date="2019-12" db="EMBL/GenBank/DDBJ databases">
        <authorList>
            <consortium name="NCBI Pathogen Detection Project"/>
        </authorList>
    </citation>
    <scope>NUCLEOTIDE SEQUENCE</scope>
    <source>
        <strain evidence="1">1930</strain>
    </source>
</reference>
<accession>A0A2R9VTC5</accession>
<evidence type="ECO:0000313" key="1">
    <source>
        <dbReference type="EMBL" id="HAS6679799.1"/>
    </source>
</evidence>
<sequence length="35" mass="4158">MNHFMHIFFSNFVTDLLNQTISLNKIITTQRHPVV</sequence>
<dbReference type="Proteomes" id="UP000856022">
    <property type="component" value="Unassembled WGS sequence"/>
</dbReference>
<evidence type="ECO:0000313" key="3">
    <source>
        <dbReference type="EMBL" id="TXN18586.1"/>
    </source>
</evidence>
<evidence type="ECO:0000313" key="4">
    <source>
        <dbReference type="Proteomes" id="UP000321504"/>
    </source>
</evidence>
<evidence type="ECO:0000313" key="2">
    <source>
        <dbReference type="EMBL" id="QHH11988.1"/>
    </source>
</evidence>
<protein>
    <submittedName>
        <fullName evidence="1">Uncharacterized protein</fullName>
    </submittedName>
</protein>
<dbReference type="EMBL" id="DACQKT010000018">
    <property type="protein sequence ID" value="HAS6679799.1"/>
    <property type="molecule type" value="Genomic_DNA"/>
</dbReference>
<gene>
    <name evidence="2" type="ORF">EHC69_22110</name>
    <name evidence="3" type="ORF">FVP01_06260</name>
    <name evidence="1" type="ORF">I7278_23735</name>
</gene>
<dbReference type="EMBL" id="CP034299">
    <property type="protein sequence ID" value="QHH11988.1"/>
    <property type="molecule type" value="Genomic_DNA"/>
</dbReference>
<proteinExistence type="predicted"/>
<dbReference type="EMBL" id="VRMQ01000001">
    <property type="protein sequence ID" value="TXN18586.1"/>
    <property type="molecule type" value="Genomic_DNA"/>
</dbReference>
<name>A0A2R9VTC5_VIBPH</name>